<gene>
    <name evidence="3" type="ORF">J1605_009329</name>
</gene>
<proteinExistence type="predicted"/>
<feature type="region of interest" description="Disordered" evidence="1">
    <location>
        <begin position="67"/>
        <end position="95"/>
    </location>
</feature>
<keyword evidence="2" id="KW-0472">Membrane</keyword>
<evidence type="ECO:0000313" key="4">
    <source>
        <dbReference type="Proteomes" id="UP001159641"/>
    </source>
</evidence>
<accession>A0AB34GWV4</accession>
<dbReference type="EMBL" id="JAIQCJ010002088">
    <property type="protein sequence ID" value="KAJ8783246.1"/>
    <property type="molecule type" value="Genomic_DNA"/>
</dbReference>
<feature type="transmembrane region" description="Helical" evidence="2">
    <location>
        <begin position="16"/>
        <end position="35"/>
    </location>
</feature>
<protein>
    <submittedName>
        <fullName evidence="3">Uncharacterized protein</fullName>
    </submittedName>
</protein>
<keyword evidence="2" id="KW-1133">Transmembrane helix</keyword>
<evidence type="ECO:0000256" key="2">
    <source>
        <dbReference type="SAM" id="Phobius"/>
    </source>
</evidence>
<dbReference type="Proteomes" id="UP001159641">
    <property type="component" value="Unassembled WGS sequence"/>
</dbReference>
<comment type="caution">
    <text evidence="3">The sequence shown here is derived from an EMBL/GenBank/DDBJ whole genome shotgun (WGS) entry which is preliminary data.</text>
</comment>
<keyword evidence="4" id="KW-1185">Reference proteome</keyword>
<name>A0AB34GWV4_ESCRO</name>
<evidence type="ECO:0000313" key="3">
    <source>
        <dbReference type="EMBL" id="KAJ8783246.1"/>
    </source>
</evidence>
<reference evidence="3 4" key="1">
    <citation type="submission" date="2022-11" db="EMBL/GenBank/DDBJ databases">
        <title>Whole genome sequence of Eschrichtius robustus ER-17-0199.</title>
        <authorList>
            <person name="Bruniche-Olsen A."/>
            <person name="Black A.N."/>
            <person name="Fields C.J."/>
            <person name="Walden K."/>
            <person name="Dewoody J.A."/>
        </authorList>
    </citation>
    <scope>NUCLEOTIDE SEQUENCE [LARGE SCALE GENOMIC DNA]</scope>
    <source>
        <strain evidence="3">ER-17-0199</strain>
        <tissue evidence="3">Blubber</tissue>
    </source>
</reference>
<sequence length="113" mass="12311">MGLPVWTEPGFLRDSWWFALWSVVVYSVVPGGLLCNPCWFAMYFQLDPPLWFPLVYSVPPGGFPASPGSDLSLSEGVQPPSQPGSSCRPPPNAPPIFALTHFLPGEKPPPYAP</sequence>
<dbReference type="AlphaFoldDB" id="A0AB34GWV4"/>
<evidence type="ECO:0000256" key="1">
    <source>
        <dbReference type="SAM" id="MobiDB-lite"/>
    </source>
</evidence>
<keyword evidence="2" id="KW-0812">Transmembrane</keyword>
<organism evidence="3 4">
    <name type="scientific">Eschrichtius robustus</name>
    <name type="common">California gray whale</name>
    <name type="synonym">Eschrichtius gibbosus</name>
    <dbReference type="NCBI Taxonomy" id="9764"/>
    <lineage>
        <taxon>Eukaryota</taxon>
        <taxon>Metazoa</taxon>
        <taxon>Chordata</taxon>
        <taxon>Craniata</taxon>
        <taxon>Vertebrata</taxon>
        <taxon>Euteleostomi</taxon>
        <taxon>Mammalia</taxon>
        <taxon>Eutheria</taxon>
        <taxon>Laurasiatheria</taxon>
        <taxon>Artiodactyla</taxon>
        <taxon>Whippomorpha</taxon>
        <taxon>Cetacea</taxon>
        <taxon>Mysticeti</taxon>
        <taxon>Eschrichtiidae</taxon>
        <taxon>Eschrichtius</taxon>
    </lineage>
</organism>